<reference evidence="1" key="1">
    <citation type="submission" date="2021-09" db="EMBL/GenBank/DDBJ databases">
        <authorList>
            <consortium name="AG Swart"/>
            <person name="Singh M."/>
            <person name="Singh A."/>
            <person name="Seah K."/>
            <person name="Emmerich C."/>
        </authorList>
    </citation>
    <scope>NUCLEOTIDE SEQUENCE</scope>
    <source>
        <strain evidence="1">ATCC30299</strain>
    </source>
</reference>
<dbReference type="EMBL" id="CAJZBQ010000044">
    <property type="protein sequence ID" value="CAG9327937.1"/>
    <property type="molecule type" value="Genomic_DNA"/>
</dbReference>
<dbReference type="AlphaFoldDB" id="A0AAU9JTU2"/>
<evidence type="ECO:0000313" key="2">
    <source>
        <dbReference type="Proteomes" id="UP001162131"/>
    </source>
</evidence>
<protein>
    <submittedName>
        <fullName evidence="1">Uncharacterized protein</fullName>
    </submittedName>
</protein>
<accession>A0AAU9JTU2</accession>
<gene>
    <name evidence="1" type="ORF">BSTOLATCC_MIC44557</name>
</gene>
<organism evidence="1 2">
    <name type="scientific">Blepharisma stoltei</name>
    <dbReference type="NCBI Taxonomy" id="1481888"/>
    <lineage>
        <taxon>Eukaryota</taxon>
        <taxon>Sar</taxon>
        <taxon>Alveolata</taxon>
        <taxon>Ciliophora</taxon>
        <taxon>Postciliodesmatophora</taxon>
        <taxon>Heterotrichea</taxon>
        <taxon>Heterotrichida</taxon>
        <taxon>Blepharismidae</taxon>
        <taxon>Blepharisma</taxon>
    </lineage>
</organism>
<keyword evidence="2" id="KW-1185">Reference proteome</keyword>
<dbReference type="Proteomes" id="UP001162131">
    <property type="component" value="Unassembled WGS sequence"/>
</dbReference>
<proteinExistence type="predicted"/>
<evidence type="ECO:0000313" key="1">
    <source>
        <dbReference type="EMBL" id="CAG9327937.1"/>
    </source>
</evidence>
<comment type="caution">
    <text evidence="1">The sequence shown here is derived from an EMBL/GenBank/DDBJ whole genome shotgun (WGS) entry which is preliminary data.</text>
</comment>
<name>A0AAU9JTU2_9CILI</name>
<sequence>MEFSATKYNFIPNKCEAKGKGLLNTFIVDNQKANFYYATTYFLPKIFKIFAYFDCKFLRLNRILTEAFDAK</sequence>